<comment type="caution">
    <text evidence="1">The sequence shown here is derived from an EMBL/GenBank/DDBJ whole genome shotgun (WGS) entry which is preliminary data.</text>
</comment>
<accession>A0ACB7XXI4</accession>
<protein>
    <submittedName>
        <fullName evidence="1">Uncharacterized protein</fullName>
    </submittedName>
</protein>
<keyword evidence="2" id="KW-1185">Reference proteome</keyword>
<evidence type="ECO:0000313" key="1">
    <source>
        <dbReference type="EMBL" id="KAH7845420.1"/>
    </source>
</evidence>
<gene>
    <name evidence="1" type="ORF">Vadar_001794</name>
</gene>
<evidence type="ECO:0000313" key="2">
    <source>
        <dbReference type="Proteomes" id="UP000828048"/>
    </source>
</evidence>
<dbReference type="EMBL" id="CM037155">
    <property type="protein sequence ID" value="KAH7845420.1"/>
    <property type="molecule type" value="Genomic_DNA"/>
</dbReference>
<organism evidence="1 2">
    <name type="scientific">Vaccinium darrowii</name>
    <dbReference type="NCBI Taxonomy" id="229202"/>
    <lineage>
        <taxon>Eukaryota</taxon>
        <taxon>Viridiplantae</taxon>
        <taxon>Streptophyta</taxon>
        <taxon>Embryophyta</taxon>
        <taxon>Tracheophyta</taxon>
        <taxon>Spermatophyta</taxon>
        <taxon>Magnoliopsida</taxon>
        <taxon>eudicotyledons</taxon>
        <taxon>Gunneridae</taxon>
        <taxon>Pentapetalae</taxon>
        <taxon>asterids</taxon>
        <taxon>Ericales</taxon>
        <taxon>Ericaceae</taxon>
        <taxon>Vaccinioideae</taxon>
        <taxon>Vaccinieae</taxon>
        <taxon>Vaccinium</taxon>
    </lineage>
</organism>
<name>A0ACB7XXI4_9ERIC</name>
<sequence>MLKNLVNLPTGKCTLFLLGTTALSLVTTPVLFKLIPAMMHLGVLMNWFPSESGIQNEMEGKMKATTWPQDESKDKNNSL</sequence>
<dbReference type="Proteomes" id="UP000828048">
    <property type="component" value="Chromosome 5"/>
</dbReference>
<reference evidence="1 2" key="1">
    <citation type="journal article" date="2021" name="Hortic Res">
        <title>High-quality reference genome and annotation aids understanding of berry development for evergreen blueberry (Vaccinium darrowii).</title>
        <authorList>
            <person name="Yu J."/>
            <person name="Hulse-Kemp A.M."/>
            <person name="Babiker E."/>
            <person name="Staton M."/>
        </authorList>
    </citation>
    <scope>NUCLEOTIDE SEQUENCE [LARGE SCALE GENOMIC DNA]</scope>
    <source>
        <strain evidence="2">cv. NJ 8807/NJ 8810</strain>
        <tissue evidence="1">Young leaf</tissue>
    </source>
</reference>
<proteinExistence type="predicted"/>